<dbReference type="AlphaFoldDB" id="A0A016RX33"/>
<comment type="caution">
    <text evidence="1">The sequence shown here is derived from an EMBL/GenBank/DDBJ whole genome shotgun (WGS) entry which is preliminary data.</text>
</comment>
<gene>
    <name evidence="1" type="primary">Acey_s0348.g3169</name>
    <name evidence="1" type="ORF">Y032_0348g3169</name>
</gene>
<accession>A0A016RX33</accession>
<protein>
    <submittedName>
        <fullName evidence="1">Uncharacterized protein</fullName>
    </submittedName>
</protein>
<reference evidence="2" key="1">
    <citation type="journal article" date="2015" name="Nat. Genet.">
        <title>The genome and transcriptome of the zoonotic hookworm Ancylostoma ceylanicum identify infection-specific gene families.</title>
        <authorList>
            <person name="Schwarz E.M."/>
            <person name="Hu Y."/>
            <person name="Antoshechkin I."/>
            <person name="Miller M.M."/>
            <person name="Sternberg P.W."/>
            <person name="Aroian R.V."/>
        </authorList>
    </citation>
    <scope>NUCLEOTIDE SEQUENCE</scope>
    <source>
        <strain evidence="2">HY135</strain>
    </source>
</reference>
<dbReference type="EMBL" id="JARK01001684">
    <property type="protein sequence ID" value="EYB82871.1"/>
    <property type="molecule type" value="Genomic_DNA"/>
</dbReference>
<organism evidence="1 2">
    <name type="scientific">Ancylostoma ceylanicum</name>
    <dbReference type="NCBI Taxonomy" id="53326"/>
    <lineage>
        <taxon>Eukaryota</taxon>
        <taxon>Metazoa</taxon>
        <taxon>Ecdysozoa</taxon>
        <taxon>Nematoda</taxon>
        <taxon>Chromadorea</taxon>
        <taxon>Rhabditida</taxon>
        <taxon>Rhabditina</taxon>
        <taxon>Rhabditomorpha</taxon>
        <taxon>Strongyloidea</taxon>
        <taxon>Ancylostomatidae</taxon>
        <taxon>Ancylostomatinae</taxon>
        <taxon>Ancylostoma</taxon>
    </lineage>
</organism>
<name>A0A016RX33_9BILA</name>
<keyword evidence="2" id="KW-1185">Reference proteome</keyword>
<sequence>MPNRSRTFSLRVGPAHMTPDIHRNIFGSITFRRRSTSLLADQHSAPYKETDQTTARFAFDSKQSFIFLLHIIRHRVPFQSQSDDANDNFIC</sequence>
<evidence type="ECO:0000313" key="2">
    <source>
        <dbReference type="Proteomes" id="UP000024635"/>
    </source>
</evidence>
<dbReference type="Proteomes" id="UP000024635">
    <property type="component" value="Unassembled WGS sequence"/>
</dbReference>
<proteinExistence type="predicted"/>
<evidence type="ECO:0000313" key="1">
    <source>
        <dbReference type="EMBL" id="EYB82871.1"/>
    </source>
</evidence>